<gene>
    <name evidence="2" type="ORF">MQE39_08865</name>
</gene>
<dbReference type="Gene3D" id="3.90.1300.10">
    <property type="entry name" value="Amidase signature (AS) domain"/>
    <property type="match status" value="1"/>
</dbReference>
<sequence>MMMPDVEERHALAELNPYHSVEQCFEVHHDELLVGIKNVEQIPASLLKRLQSKDRYALHTLDTHALGGRAVDLQLINPISGRWMSGSSSGTAINVLTYINDVGIGTDGGGSVLAPAMSVNLFGFISPLIEAESMKRYTKQSTDGISFTPSIGFMTRDYELMIKVVKDAYPLPEAETQSDILISDRDSQNYPFAVRSCSFPDLGGSRLDLIDFLNSVLPTCDCLISYEGPIDLEGFGDTLFGHFDKRSQAIQKAASKGLIRVVNMVNATALCVPSSALGCGFVLICESKETKIAGMLALAGQLAGEPDVMVHRYFQNLSMYFSKGYLSEEER</sequence>
<name>A0AB35UNP4_9FIRM</name>
<dbReference type="AlphaFoldDB" id="A0AB35UNP4"/>
<comment type="caution">
    <text evidence="2">The sequence shown here is derived from an EMBL/GenBank/DDBJ whole genome shotgun (WGS) entry which is preliminary data.</text>
</comment>
<dbReference type="EMBL" id="JALDAW010000013">
    <property type="protein sequence ID" value="MDY5168224.1"/>
    <property type="molecule type" value="Genomic_DNA"/>
</dbReference>
<protein>
    <submittedName>
        <fullName evidence="2">Amidase family protein</fullName>
    </submittedName>
</protein>
<proteinExistence type="predicted"/>
<dbReference type="InterPro" id="IPR023631">
    <property type="entry name" value="Amidase_dom"/>
</dbReference>
<organism evidence="2 3">
    <name type="scientific">Dielma fastidiosa</name>
    <dbReference type="NCBI Taxonomy" id="1034346"/>
    <lineage>
        <taxon>Bacteria</taxon>
        <taxon>Bacillati</taxon>
        <taxon>Bacillota</taxon>
        <taxon>Erysipelotrichia</taxon>
        <taxon>Erysipelotrichales</taxon>
        <taxon>Erysipelotrichaceae</taxon>
        <taxon>Dielma</taxon>
    </lineage>
</organism>
<dbReference type="InterPro" id="IPR036928">
    <property type="entry name" value="AS_sf"/>
</dbReference>
<feature type="domain" description="Amidase" evidence="1">
    <location>
        <begin position="81"/>
        <end position="158"/>
    </location>
</feature>
<evidence type="ECO:0000313" key="2">
    <source>
        <dbReference type="EMBL" id="MDY5168224.1"/>
    </source>
</evidence>
<reference evidence="2" key="1">
    <citation type="submission" date="2022-03" db="EMBL/GenBank/DDBJ databases">
        <title>First case of bacteraemia caused by Dielma fastidiosa in a patient hospitalised with diverticulitis.</title>
        <authorList>
            <person name="Forman-Ankjaer B."/>
            <person name="Hvid-Jensen F."/>
            <person name="Kobel C.M."/>
            <person name="Greve T."/>
        </authorList>
    </citation>
    <scope>NUCLEOTIDE SEQUENCE</scope>
    <source>
        <strain evidence="2">AUH_DF_2021</strain>
    </source>
</reference>
<accession>A0AB35UNP4</accession>
<evidence type="ECO:0000313" key="3">
    <source>
        <dbReference type="Proteomes" id="UP001276902"/>
    </source>
</evidence>
<dbReference type="SUPFAM" id="SSF75304">
    <property type="entry name" value="Amidase signature (AS) enzymes"/>
    <property type="match status" value="1"/>
</dbReference>
<dbReference type="Proteomes" id="UP001276902">
    <property type="component" value="Unassembled WGS sequence"/>
</dbReference>
<dbReference type="Pfam" id="PF01425">
    <property type="entry name" value="Amidase"/>
    <property type="match status" value="1"/>
</dbReference>
<dbReference type="RefSeq" id="WP_320883589.1">
    <property type="nucleotide sequence ID" value="NZ_BAABZA010000011.1"/>
</dbReference>
<evidence type="ECO:0000259" key="1">
    <source>
        <dbReference type="Pfam" id="PF01425"/>
    </source>
</evidence>